<feature type="domain" description="Teneurin-like YD-shell" evidence="8">
    <location>
        <begin position="2996"/>
        <end position="3090"/>
    </location>
</feature>
<feature type="domain" description="Insecticide toxin TcdB middle/N-terminal" evidence="7">
    <location>
        <begin position="1823"/>
        <end position="1935"/>
    </location>
</feature>
<feature type="region of interest" description="Disordered" evidence="5">
    <location>
        <begin position="39"/>
        <end position="60"/>
    </location>
</feature>
<dbReference type="Pfam" id="PF12256">
    <property type="entry name" value="TcdB_toxin_midN"/>
    <property type="match status" value="1"/>
</dbReference>
<dbReference type="InterPro" id="IPR022385">
    <property type="entry name" value="Rhs_assc_core"/>
</dbReference>
<comment type="subcellular location">
    <subcellularLocation>
        <location evidence="1">Secreted</location>
    </subcellularLocation>
</comment>
<keyword evidence="10" id="KW-1185">Reference proteome</keyword>
<keyword evidence="6" id="KW-0472">Membrane</keyword>
<protein>
    <submittedName>
        <fullName evidence="9">Type IV secretion protein Rhs</fullName>
    </submittedName>
</protein>
<evidence type="ECO:0000259" key="8">
    <source>
        <dbReference type="Pfam" id="PF25023"/>
    </source>
</evidence>
<keyword evidence="3" id="KW-0677">Repeat</keyword>
<evidence type="ECO:0000256" key="6">
    <source>
        <dbReference type="SAM" id="Phobius"/>
    </source>
</evidence>
<keyword evidence="2" id="KW-0964">Secreted</keyword>
<reference evidence="9 10" key="1">
    <citation type="submission" date="2019-02" db="EMBL/GenBank/DDBJ databases">
        <title>Apibacter muscae sp. nov.: a novel member of the house fly microbiota.</title>
        <authorList>
            <person name="Park R."/>
        </authorList>
    </citation>
    <scope>NUCLEOTIDE SEQUENCE [LARGE SCALE GENOMIC DNA]</scope>
    <source>
        <strain evidence="9 10">AL1</strain>
    </source>
</reference>
<keyword evidence="4" id="KW-0843">Virulence</keyword>
<dbReference type="EMBL" id="SELH01000010">
    <property type="protein sequence ID" value="TWP30777.1"/>
    <property type="molecule type" value="Genomic_DNA"/>
</dbReference>
<evidence type="ECO:0000256" key="4">
    <source>
        <dbReference type="ARBA" id="ARBA00023026"/>
    </source>
</evidence>
<evidence type="ECO:0000256" key="2">
    <source>
        <dbReference type="ARBA" id="ARBA00022525"/>
    </source>
</evidence>
<evidence type="ECO:0000259" key="7">
    <source>
        <dbReference type="Pfam" id="PF12256"/>
    </source>
</evidence>
<dbReference type="Pfam" id="PF25023">
    <property type="entry name" value="TEN_YD-shell"/>
    <property type="match status" value="2"/>
</dbReference>
<evidence type="ECO:0000313" key="10">
    <source>
        <dbReference type="Proteomes" id="UP000319499"/>
    </source>
</evidence>
<proteinExistence type="predicted"/>
<dbReference type="InterPro" id="IPR050708">
    <property type="entry name" value="T6SS_VgrG/RHS"/>
</dbReference>
<dbReference type="PANTHER" id="PTHR32305:SF15">
    <property type="entry name" value="PROTEIN RHSA-RELATED"/>
    <property type="match status" value="1"/>
</dbReference>
<comment type="caution">
    <text evidence="9">The sequence shown here is derived from an EMBL/GenBank/DDBJ whole genome shotgun (WGS) entry which is preliminary data.</text>
</comment>
<dbReference type="InterPro" id="IPR003284">
    <property type="entry name" value="Sal_SpvB"/>
</dbReference>
<sequence length="3373" mass="374235">MMRLSAKKARYISYFLLFIMAIQSFTPYVPHVVKEKKENSDEKNTFSSERKTSKAKVKEETEDLKNEHSFFKPSKSLKAGSTLYSSDLNEGEIGFLFNHYFDNPQDNVFTLYVDHKPEKGQKAYIVYELYGVEDKNSVTKSINDRLATGGYLVKTNTEWTKQKEEINSDWLREGVNHIFFSVPKNATYGYKIKNLKIEVENTTSTVEELHWNSYAYENGDTYVKGYFLDGKDREIQIQGQLVKSFQGEFETVLSGHFPQVELSIEGKRQTQTSNLLKGKPKFVFKETFVPNQSQEWFSKQKESNEINFLGASLTIAGKDLWSNQLIRIQNLRYTDIPALDMGMQNVTAKSVAFRFLPHGEHFSKPAIVKLPYDRTKIPNGYTEQDIKTYYFDLNTKHWVALERDSVDIQNQVIISKTTHFTDMINGVIQAPESPETSGFTPTTLSDIKVADPLAKVNQVAPPQANNRGSAGMGYSFEMPPARNGMSPSLGIQYNSDGGSGLLGEGWDLNTPSISIETRWGVPRYDANLETETYVMDGSQLVTQGPDGKSSVAHRGEKIARQADRFFFPRKEGSFAKIQRKGNSPSNYTWEVTDRKGTKYTYGGNNGVLKGTFTNIKGEKQEVISEWKLSRVEELHGDWIEYYYDQVEEPVRGGLTSKSLYLREVQAGNKGEKAHTVVKLTRGKTKQKQTNNARYGYLTSQNQLLTNVEIDFEGRKLREYSFEYKEGAFFTDLLNKVIHKDDQGAQFTYNTFDYYNTVEEQGGYYQPSETWNTHNDGLSAGFVNPVSKLQTSGDFSDKPTALGGSKTTSKSGSMYVGVGINDGNIISKSATAGISFNYSYAESKGISALVDINGDGIPDKVFVDDLVGGMHYRPGHRDGTFGEPIRIQGANQFSSSYNNSTSFGNKVNAGITGALAVVGVDKQISKTKVSRYFTDVNGDGLVDLVVGSKVYFNHIEKDAQGNLVPTFTLSSADTPSPIKGGGVIDDSDTQVDPEEQAELIANNPLQDAVRVWLAPYDGSINVSGTATLLAPEAGYDPESFAKADGVRIAMQKNQSEFKSYVINRDDHSPKDMATTNLSVKAGDRIYFRVQSGIQENSNGDFDRVEWNPTIKYNNIEGGTDANAYPTIYTAATETLNYYDGYTVVPGVDSLTIKGNFTKPVTSDVVTLKVFMGEEKALAYEKTFQATETHQGEWVIPISNPSLMDVMQIEMESPSYLAWEKINFQPVVYFTRTIDSPEGTTQTIEQTQPASVKVNATYESLVHPGTVQTVATKGKGKLKIEITPKVGITPEIKNKINGSFQVKAKNKKGVFYTGNLQMANGSLGEGAEQDLDFPQGPVWVELYSADANREGLQNLATVKVILTDSLNAQTNALASVYRNWDLQGFGPLHRQWGYFSYNSMEGRANQPIKENLLVLPQSENDPNVDPRKMVFIPMHLDAVNKTHWQGNDAEVSIHQKIMTASRLGQKDVILDNPLSGLGSSGNLEGTCITGSGAIGVRQETKATSTSIMSSLGLGPITGTYSDANGEDETVLAFQDMNGDGYPDIISKNQVQLTNTQGGFDGEIIKYKTFHKATTHSTSFGLGGNPTHAGVISATYKLNASNNRYIASKKIGGILELISGILRDIDKKNLEKAKNLPSIEITGSKNKMDDQTKVTFMDVNGDGLVDKILEDKKVQINLGYTFAEPVEWELDKVQEGSGISYAPSIGVGDDIKTAKDKDASSWSAGIGLSISKTHSDFTLMDMNGDGLVDKVRVEGSKVYVSLNKGNTFASEIEWIGINKLNENSSAGESINAAYTYGFGFPPPSLIKLVFNPGISTGHNMSRTLEDLRDIDGDGFLDVVTSDREDRLHVQRSTIGKTNKLKTVYNPIGGSFTLDYNRSEATYDHPAGKWVLSAVETNDGINDDGANTRVEYRYSQGKQDRHEREFLGFGRVETLSVDTENFNALYRKSIQEYDVNNYYTAGNTLRSWVEDAQGKKYVETLNVYYAYEVKQNGANAYAITTTELCSDNQSAYTPLKYTKSMAYEGQDLGIVTSESFYQYDITQQYGEILAYKYSDQGNLGENGTGGYNYQTKITYTSNPAKNIYGLPVQVQVIGSDGKQYREVKATYDTNYANHLTQVSQKLNDEGEVATTDIVYDKYGNITQKTLPANANGERMWYKYRYDRDYHMYLERIDDAYGYTSELENYDYRYGMPLSTKDYNGYYMATTLDNLGRVQTITGPNEMELGLPYTIKFEYHPVAEIDSNGEIKNPAYAITKHYDPQHKGNDIETVSFVDGVGRALQVKKEGVITETDASGSSPKEKEVWIVSGRNSLDPYGRVSASYYPVTEDLSQKLIFNRNFDKVTPTRTRYDVMDRAVQTLLPDESSSSVAYGIDASTRALVTTVTDAMGGKQTTYTNGSGLTLKTDQLSGPSGTISTQFGYDRINQLLEVTDTDGQKTTSVYDLAGRRTQVTHPSAGTVSLTYDALGNVTTRQTSNLAEAGQKMEYKYFYTRLTNINYPQNPQNNVTYHYGNKNAKENRVGRVVLQEDATGAQEFKYGSLGEITEVRRTLVIPNQAIATYVTQTKYDSWNRIEHIIYPDQEKVEYKYNTAGQLVQLKGSKAYSYNYVEKIGYDKFEQRNYLKYCNGSETSYTYDPQRRRLTNLQVWSNPKSPQASGGKRQIMNNQYTYDAVSNVLSVTNATALPANGQSLAGGPMKHEYSYDGLYRLVQAQGTYTGADQKTASYTLEMGYDNLHNIVSKKQHLSQQNIMFNGGLKAGYDLAYTYDKTKRNQISEIEDINYRTEENKPEEKRNERKAYSYDANGNLVYINTALAKKDGRETTQTNERKLRWDEENRLVALDDNGYISNYWYDASGERVVKTSGESEHVYVNSLFAGGRTQTASFSAYVNPYLVVNQAGKYTKHYYIGSQRVVSKLGDLQSYGADPRRIQYAGANLDGISIDWKGKYQQTIQDIKDSYAYFEVPYNGKDNDDYVNGQGFCCSDNGAVGISPLEAGIGNGNVDYERMQYFYHADHLGSSSYITNLDGAVVQHIEYVPFGEVFLEERNNQWNSPYLFNGKELDEETGLYYYGARYYNPRESIFISVDPMVEKTGTPYQYTYQNPVRYTDPTGMVPEDGGGDPPSKLYTNTNNAKGIIQNGFNGTEYGKFSNYNWFSTEANAGGTGRVGQGTTIGIEGINTSNAVEVTNNQMNQFYKQAKSELGYTSEQLKASSSLRSKVDALKFKKLGEWMNETGADIYKVGKSYAVSDAVANKGIIKSLNGSESTIKALNGMKVGGRILMVIGIAADTYEIYTSGFEARTIVGVAGGWAGGWAGATMGGELGAYVGGTIGSTFAGVGAAPGALIGGFVGAIGGGAIGYFSGKSAATTTYDLIIRSGIKPGGK</sequence>
<dbReference type="Proteomes" id="UP000319499">
    <property type="component" value="Unassembled WGS sequence"/>
</dbReference>
<dbReference type="RefSeq" id="WP_146291104.1">
    <property type="nucleotide sequence ID" value="NZ_SELH01000010.1"/>
</dbReference>
<dbReference type="NCBIfam" id="TIGR03696">
    <property type="entry name" value="Rhs_assc_core"/>
    <property type="match status" value="1"/>
</dbReference>
<dbReference type="InterPro" id="IPR006530">
    <property type="entry name" value="YD"/>
</dbReference>
<dbReference type="InterPro" id="IPR056823">
    <property type="entry name" value="TEN-like_YD-shell"/>
</dbReference>
<dbReference type="NCBIfam" id="TIGR01643">
    <property type="entry name" value="YD_repeat_2x"/>
    <property type="match status" value="1"/>
</dbReference>
<dbReference type="Pfam" id="PF03534">
    <property type="entry name" value="SpvB"/>
    <property type="match status" value="1"/>
</dbReference>
<evidence type="ECO:0000256" key="1">
    <source>
        <dbReference type="ARBA" id="ARBA00004613"/>
    </source>
</evidence>
<evidence type="ECO:0000313" key="9">
    <source>
        <dbReference type="EMBL" id="TWP30777.1"/>
    </source>
</evidence>
<dbReference type="InterPro" id="IPR028994">
    <property type="entry name" value="Integrin_alpha_N"/>
</dbReference>
<dbReference type="Gene3D" id="2.180.10.10">
    <property type="entry name" value="RHS repeat-associated core"/>
    <property type="match status" value="1"/>
</dbReference>
<dbReference type="SUPFAM" id="SSF69318">
    <property type="entry name" value="Integrin alpha N-terminal domain"/>
    <property type="match status" value="2"/>
</dbReference>
<dbReference type="InterPro" id="IPR022045">
    <property type="entry name" value="TcdB_toxin_mid/N"/>
</dbReference>
<dbReference type="PANTHER" id="PTHR32305">
    <property type="match status" value="1"/>
</dbReference>
<keyword evidence="6" id="KW-1133">Transmembrane helix</keyword>
<dbReference type="GO" id="GO:0005576">
    <property type="term" value="C:extracellular region"/>
    <property type="evidence" value="ECO:0007669"/>
    <property type="project" value="UniProtKB-SubCell"/>
</dbReference>
<feature type="transmembrane region" description="Helical" evidence="6">
    <location>
        <begin position="12"/>
        <end position="30"/>
    </location>
</feature>
<organism evidence="9 10">
    <name type="scientific">Apibacter muscae</name>
    <dbReference type="NCBI Taxonomy" id="2509004"/>
    <lineage>
        <taxon>Bacteria</taxon>
        <taxon>Pseudomonadati</taxon>
        <taxon>Bacteroidota</taxon>
        <taxon>Flavobacteriia</taxon>
        <taxon>Flavobacteriales</taxon>
        <taxon>Weeksellaceae</taxon>
        <taxon>Apibacter</taxon>
    </lineage>
</organism>
<gene>
    <name evidence="9" type="ORF">ETU09_00220</name>
</gene>
<name>A0A563DKR1_9FLAO</name>
<dbReference type="GO" id="GO:0005737">
    <property type="term" value="C:cytoplasm"/>
    <property type="evidence" value="ECO:0007669"/>
    <property type="project" value="InterPro"/>
</dbReference>
<accession>A0A563DKR1</accession>
<dbReference type="OrthoDB" id="9765204at2"/>
<keyword evidence="6" id="KW-0812">Transmembrane</keyword>
<feature type="domain" description="Teneurin-like YD-shell" evidence="8">
    <location>
        <begin position="2412"/>
        <end position="2848"/>
    </location>
</feature>
<evidence type="ECO:0000256" key="5">
    <source>
        <dbReference type="SAM" id="MobiDB-lite"/>
    </source>
</evidence>
<evidence type="ECO:0000256" key="3">
    <source>
        <dbReference type="ARBA" id="ARBA00022737"/>
    </source>
</evidence>